<dbReference type="GO" id="GO:0002161">
    <property type="term" value="F:aminoacyl-tRNA deacylase activity"/>
    <property type="evidence" value="ECO:0007669"/>
    <property type="project" value="UniProtKB-ARBA"/>
</dbReference>
<dbReference type="SUPFAM" id="SSF55186">
    <property type="entry name" value="ThrRS/AlaRS common domain"/>
    <property type="match status" value="1"/>
</dbReference>
<dbReference type="Pfam" id="PF07973">
    <property type="entry name" value="tRNA_SAD"/>
    <property type="match status" value="1"/>
</dbReference>
<dbReference type="GO" id="GO:0003676">
    <property type="term" value="F:nucleic acid binding"/>
    <property type="evidence" value="ECO:0007669"/>
    <property type="project" value="InterPro"/>
</dbReference>
<accession>A0AA42DPY1</accession>
<evidence type="ECO:0000313" key="8">
    <source>
        <dbReference type="Proteomes" id="UP001169242"/>
    </source>
</evidence>
<keyword evidence="4" id="KW-0862">Zinc</keyword>
<dbReference type="PANTHER" id="PTHR43462:SF1">
    <property type="entry name" value="ALANYL-TRNA EDITING PROTEIN AARSD1"/>
    <property type="match status" value="1"/>
</dbReference>
<dbReference type="GO" id="GO:0004813">
    <property type="term" value="F:alanine-tRNA ligase activity"/>
    <property type="evidence" value="ECO:0007669"/>
    <property type="project" value="InterPro"/>
</dbReference>
<evidence type="ECO:0000256" key="5">
    <source>
        <dbReference type="SAM" id="Coils"/>
    </source>
</evidence>
<evidence type="ECO:0000256" key="2">
    <source>
        <dbReference type="ARBA" id="ARBA00004496"/>
    </source>
</evidence>
<dbReference type="PROSITE" id="PS50860">
    <property type="entry name" value="AA_TRNA_LIGASE_II_ALA"/>
    <property type="match status" value="1"/>
</dbReference>
<dbReference type="InterPro" id="IPR051335">
    <property type="entry name" value="Alanyl-tRNA_Editing_Enzymes"/>
</dbReference>
<dbReference type="AlphaFoldDB" id="A0AA42DPY1"/>
<evidence type="ECO:0000313" key="7">
    <source>
        <dbReference type="EMBL" id="MDA3733094.1"/>
    </source>
</evidence>
<dbReference type="GO" id="GO:0005524">
    <property type="term" value="F:ATP binding"/>
    <property type="evidence" value="ECO:0007669"/>
    <property type="project" value="InterPro"/>
</dbReference>
<organism evidence="7 8">
    <name type="scientific">Holtiella tumoricola</name>
    <dbReference type="NCBI Taxonomy" id="3018743"/>
    <lineage>
        <taxon>Bacteria</taxon>
        <taxon>Bacillati</taxon>
        <taxon>Bacillota</taxon>
        <taxon>Clostridia</taxon>
        <taxon>Lachnospirales</taxon>
        <taxon>Cellulosilyticaceae</taxon>
        <taxon>Holtiella</taxon>
    </lineage>
</organism>
<keyword evidence="3" id="KW-0479">Metal-binding</keyword>
<gene>
    <name evidence="7" type="ORF">PBV87_16580</name>
</gene>
<dbReference type="RefSeq" id="WP_271013002.1">
    <property type="nucleotide sequence ID" value="NZ_JAQIFT010000059.1"/>
</dbReference>
<dbReference type="EMBL" id="JAQIFT010000059">
    <property type="protein sequence ID" value="MDA3733094.1"/>
    <property type="molecule type" value="Genomic_DNA"/>
</dbReference>
<proteinExistence type="predicted"/>
<dbReference type="Proteomes" id="UP001169242">
    <property type="component" value="Unassembled WGS sequence"/>
</dbReference>
<protein>
    <submittedName>
        <fullName evidence="7">Alanyl-tRNA editing protein</fullName>
    </submittedName>
</protein>
<evidence type="ECO:0000259" key="6">
    <source>
        <dbReference type="PROSITE" id="PS50860"/>
    </source>
</evidence>
<evidence type="ECO:0000256" key="1">
    <source>
        <dbReference type="ARBA" id="ARBA00001947"/>
    </source>
</evidence>
<dbReference type="Gene3D" id="3.30.980.10">
    <property type="entry name" value="Threonyl-trna Synthetase, Chain A, domain 2"/>
    <property type="match status" value="1"/>
</dbReference>
<name>A0AA42DPY1_9FIRM</name>
<keyword evidence="8" id="KW-1185">Reference proteome</keyword>
<dbReference type="InterPro" id="IPR009000">
    <property type="entry name" value="Transl_B-barrel_sf"/>
</dbReference>
<evidence type="ECO:0000256" key="4">
    <source>
        <dbReference type="ARBA" id="ARBA00022833"/>
    </source>
</evidence>
<dbReference type="GO" id="GO:0005737">
    <property type="term" value="C:cytoplasm"/>
    <property type="evidence" value="ECO:0007669"/>
    <property type="project" value="UniProtKB-SubCell"/>
</dbReference>
<comment type="cofactor">
    <cofactor evidence="1">
        <name>Zn(2+)</name>
        <dbReference type="ChEBI" id="CHEBI:29105"/>
    </cofactor>
</comment>
<keyword evidence="5" id="KW-0175">Coiled coil</keyword>
<feature type="coiled-coil region" evidence="5">
    <location>
        <begin position="258"/>
        <end position="285"/>
    </location>
</feature>
<evidence type="ECO:0000256" key="3">
    <source>
        <dbReference type="ARBA" id="ARBA00022723"/>
    </source>
</evidence>
<feature type="domain" description="Alanyl-transfer RNA synthetases family profile" evidence="6">
    <location>
        <begin position="1"/>
        <end position="236"/>
    </location>
</feature>
<comment type="subcellular location">
    <subcellularLocation>
        <location evidence="2">Cytoplasm</location>
    </subcellularLocation>
</comment>
<comment type="caution">
    <text evidence="7">The sequence shown here is derived from an EMBL/GenBank/DDBJ whole genome shotgun (WGS) entry which is preliminary data.</text>
</comment>
<reference evidence="7" key="1">
    <citation type="journal article" date="2023" name="Int. J. Syst. Evol. Microbiol.">
        <title>&lt;i&gt;Holtiella tumoricola&lt;/i&gt; gen. nov. sp. nov., isolated from a human clinical sample.</title>
        <authorList>
            <person name="Allen-Vercoe E."/>
            <person name="Daigneault M.C."/>
            <person name="Vancuren S.J."/>
            <person name="Cochrane K."/>
            <person name="O'Neal L.L."/>
            <person name="Sankaranarayanan K."/>
            <person name="Lawson P.A."/>
        </authorList>
    </citation>
    <scope>NUCLEOTIDE SEQUENCE</scope>
    <source>
        <strain evidence="7">CC70A</strain>
    </source>
</reference>
<dbReference type="InterPro" id="IPR018165">
    <property type="entry name" value="Ala-tRNA-synth_IIc_core"/>
</dbReference>
<dbReference type="InterPro" id="IPR018163">
    <property type="entry name" value="Thr/Ala-tRNA-synth_IIc_edit"/>
</dbReference>
<dbReference type="Gene3D" id="2.40.30.130">
    <property type="match status" value="1"/>
</dbReference>
<sequence length="381" mass="42574">MTHLIYYKKPYEMAFKAKVIKCIESEAGYCVLLDQTAFFPGGGGQPADQGILNGLPVVKLLEEEEHIYHIVGEPLEVGQEVEGIVDAKRRRDFMQQHSGEHIVSGLIHKLYGYNNVGFSLGEEKMTADFDGVLTKEQVEEVERLANEAVYQNIPIQGKGYTQQEIETIPYRSKKRLEGIIRLVDIEGYDCCACCGVHVETTGEIGVIKIITADKHRSGTRLTLLCGGRALKDYQLKNNQVYALMDKLSVKSEEVVEGVCRLVEEKEDLKQQVAKLKRQVFETKMAQVDLQEPLCTLEEATPFELRLFASIWMERSTAPCLLLTCDEKGYKYALGGPSELVGGWAKTLNSQFKGKGGGREICQGTLEGSYEAIKEAYLKVIS</sequence>
<dbReference type="InterPro" id="IPR012947">
    <property type="entry name" value="tRNA_SAD"/>
</dbReference>
<dbReference type="SUPFAM" id="SSF50447">
    <property type="entry name" value="Translation proteins"/>
    <property type="match status" value="1"/>
</dbReference>
<dbReference type="SMART" id="SM00863">
    <property type="entry name" value="tRNA_SAD"/>
    <property type="match status" value="1"/>
</dbReference>
<dbReference type="GO" id="GO:0046872">
    <property type="term" value="F:metal ion binding"/>
    <property type="evidence" value="ECO:0007669"/>
    <property type="project" value="UniProtKB-KW"/>
</dbReference>
<dbReference type="PANTHER" id="PTHR43462">
    <property type="entry name" value="ALANYL-TRNA EDITING PROTEIN"/>
    <property type="match status" value="1"/>
</dbReference>
<dbReference type="GO" id="GO:0006419">
    <property type="term" value="P:alanyl-tRNA aminoacylation"/>
    <property type="evidence" value="ECO:0007669"/>
    <property type="project" value="InterPro"/>
</dbReference>